<comment type="similarity">
    <text evidence="1">Belongs to the short-chain dehydrogenases/reductases (SDR) family.</text>
</comment>
<reference evidence="5" key="1">
    <citation type="journal article" date="2016" name="Genome Announc.">
        <title>Draft genome sequences of fungus Aspergillus calidoustus.</title>
        <authorList>
            <person name="Horn F."/>
            <person name="Linde J."/>
            <person name="Mattern D.J."/>
            <person name="Walther G."/>
            <person name="Guthke R."/>
            <person name="Scherlach K."/>
            <person name="Martin K."/>
            <person name="Brakhage A.A."/>
            <person name="Petzke L."/>
            <person name="Valiante V."/>
        </authorList>
    </citation>
    <scope>NUCLEOTIDE SEQUENCE [LARGE SCALE GENOMIC DNA]</scope>
    <source>
        <strain evidence="5">SF006504</strain>
    </source>
</reference>
<dbReference type="InterPro" id="IPR002347">
    <property type="entry name" value="SDR_fam"/>
</dbReference>
<keyword evidence="3" id="KW-0560">Oxidoreductase</keyword>
<dbReference type="Proteomes" id="UP000054771">
    <property type="component" value="Unassembled WGS sequence"/>
</dbReference>
<sequence>MSLSAGQFTGRTIAVTGGCSGIGLAIVKALALQGATVYIADICMTLPPELTGQKKVHFIGDCDITSRTACQQFIHSIPGRLDGLVNSAGICPTEGKMASDEQYTKIMAVNVNGTWNIGTAAIRRMAEQERRCTPGLLPGTERTVGAGSIVNISSGGGLRGIAGMAVYSASKHAVLGLTRSWARDWPMLRINAVAPGVTDTPLIRGTADAEGQSDVGRLAAQLAARSPQGRMAYATDVADVVLFLLSSSSSFVTGQVIPVNGGAD</sequence>
<dbReference type="Gene3D" id="3.40.50.720">
    <property type="entry name" value="NAD(P)-binding Rossmann-like Domain"/>
    <property type="match status" value="1"/>
</dbReference>
<dbReference type="EMBL" id="CDMC01000002">
    <property type="protein sequence ID" value="CEN59939.1"/>
    <property type="molecule type" value="Genomic_DNA"/>
</dbReference>
<evidence type="ECO:0000256" key="2">
    <source>
        <dbReference type="ARBA" id="ARBA00022857"/>
    </source>
</evidence>
<dbReference type="GO" id="GO:0016491">
    <property type="term" value="F:oxidoreductase activity"/>
    <property type="evidence" value="ECO:0007669"/>
    <property type="project" value="UniProtKB-KW"/>
</dbReference>
<keyword evidence="5" id="KW-1185">Reference proteome</keyword>
<dbReference type="FunFam" id="3.40.50.720:FF:000084">
    <property type="entry name" value="Short-chain dehydrogenase reductase"/>
    <property type="match status" value="1"/>
</dbReference>
<evidence type="ECO:0000256" key="3">
    <source>
        <dbReference type="ARBA" id="ARBA00023002"/>
    </source>
</evidence>
<dbReference type="Pfam" id="PF13561">
    <property type="entry name" value="adh_short_C2"/>
    <property type="match status" value="1"/>
</dbReference>
<protein>
    <submittedName>
        <fullName evidence="4">Uncharacterized protein</fullName>
    </submittedName>
</protein>
<gene>
    <name evidence="4" type="ORF">ASPCAL02380</name>
</gene>
<dbReference type="PANTHER" id="PTHR24321:SF8">
    <property type="entry name" value="ESTRADIOL 17-BETA-DEHYDROGENASE 8-RELATED"/>
    <property type="match status" value="1"/>
</dbReference>
<evidence type="ECO:0000256" key="1">
    <source>
        <dbReference type="ARBA" id="ARBA00006484"/>
    </source>
</evidence>
<dbReference type="AlphaFoldDB" id="A0A0U5GLI7"/>
<dbReference type="STRING" id="454130.A0A0U5GLI7"/>
<dbReference type="SUPFAM" id="SSF51735">
    <property type="entry name" value="NAD(P)-binding Rossmann-fold domains"/>
    <property type="match status" value="1"/>
</dbReference>
<dbReference type="CDD" id="cd05233">
    <property type="entry name" value="SDR_c"/>
    <property type="match status" value="1"/>
</dbReference>
<dbReference type="OrthoDB" id="1669814at2759"/>
<dbReference type="InterPro" id="IPR020904">
    <property type="entry name" value="Sc_DH/Rdtase_CS"/>
</dbReference>
<dbReference type="GO" id="GO:0044550">
    <property type="term" value="P:secondary metabolite biosynthetic process"/>
    <property type="evidence" value="ECO:0007669"/>
    <property type="project" value="UniProtKB-ARBA"/>
</dbReference>
<dbReference type="InterPro" id="IPR036291">
    <property type="entry name" value="NAD(P)-bd_dom_sf"/>
</dbReference>
<name>A0A0U5GLI7_ASPCI</name>
<evidence type="ECO:0000313" key="5">
    <source>
        <dbReference type="Proteomes" id="UP000054771"/>
    </source>
</evidence>
<dbReference type="PRINTS" id="PR00081">
    <property type="entry name" value="GDHRDH"/>
</dbReference>
<evidence type="ECO:0000313" key="4">
    <source>
        <dbReference type="EMBL" id="CEN59939.1"/>
    </source>
</evidence>
<accession>A0A0U5GLI7</accession>
<proteinExistence type="inferred from homology"/>
<dbReference type="PROSITE" id="PS00061">
    <property type="entry name" value="ADH_SHORT"/>
    <property type="match status" value="1"/>
</dbReference>
<organism evidence="4 5">
    <name type="scientific">Aspergillus calidoustus</name>
    <dbReference type="NCBI Taxonomy" id="454130"/>
    <lineage>
        <taxon>Eukaryota</taxon>
        <taxon>Fungi</taxon>
        <taxon>Dikarya</taxon>
        <taxon>Ascomycota</taxon>
        <taxon>Pezizomycotina</taxon>
        <taxon>Eurotiomycetes</taxon>
        <taxon>Eurotiomycetidae</taxon>
        <taxon>Eurotiales</taxon>
        <taxon>Aspergillaceae</taxon>
        <taxon>Aspergillus</taxon>
        <taxon>Aspergillus subgen. Nidulantes</taxon>
    </lineage>
</organism>
<dbReference type="OMA" id="GVIRAPM"/>
<keyword evidence="2" id="KW-0521">NADP</keyword>
<dbReference type="PRINTS" id="PR00080">
    <property type="entry name" value="SDRFAMILY"/>
</dbReference>
<dbReference type="PANTHER" id="PTHR24321">
    <property type="entry name" value="DEHYDROGENASES, SHORT CHAIN"/>
    <property type="match status" value="1"/>
</dbReference>